<dbReference type="GeneID" id="37107965"/>
<dbReference type="RefSeq" id="XP_025465561.1">
    <property type="nucleotide sequence ID" value="XM_025605822.1"/>
</dbReference>
<organism evidence="1 2">
    <name type="scientific">Aspergillus sclerotioniger CBS 115572</name>
    <dbReference type="NCBI Taxonomy" id="1450535"/>
    <lineage>
        <taxon>Eukaryota</taxon>
        <taxon>Fungi</taxon>
        <taxon>Dikarya</taxon>
        <taxon>Ascomycota</taxon>
        <taxon>Pezizomycotina</taxon>
        <taxon>Eurotiomycetes</taxon>
        <taxon>Eurotiomycetidae</taxon>
        <taxon>Eurotiales</taxon>
        <taxon>Aspergillaceae</taxon>
        <taxon>Aspergillus</taxon>
        <taxon>Aspergillus subgen. Circumdati</taxon>
    </lineage>
</organism>
<gene>
    <name evidence="1" type="ORF">BO94DRAFT_153626</name>
</gene>
<evidence type="ECO:0000313" key="1">
    <source>
        <dbReference type="EMBL" id="PWY80959.1"/>
    </source>
</evidence>
<protein>
    <submittedName>
        <fullName evidence="1">Uncharacterized protein</fullName>
    </submittedName>
</protein>
<accession>A0A317W4M3</accession>
<dbReference type="AlphaFoldDB" id="A0A317W4M3"/>
<name>A0A317W4M3_9EURO</name>
<reference evidence="1 2" key="1">
    <citation type="submission" date="2016-12" db="EMBL/GenBank/DDBJ databases">
        <title>The genomes of Aspergillus section Nigri reveals drivers in fungal speciation.</title>
        <authorList>
            <consortium name="DOE Joint Genome Institute"/>
            <person name="Vesth T.C."/>
            <person name="Nybo J."/>
            <person name="Theobald S."/>
            <person name="Brandl J."/>
            <person name="Frisvad J.C."/>
            <person name="Nielsen K.F."/>
            <person name="Lyhne E.K."/>
            <person name="Kogle M.E."/>
            <person name="Kuo A."/>
            <person name="Riley R."/>
            <person name="Clum A."/>
            <person name="Nolan M."/>
            <person name="Lipzen A."/>
            <person name="Salamov A."/>
            <person name="Henrissat B."/>
            <person name="Wiebenga A."/>
            <person name="De Vries R.P."/>
            <person name="Grigoriev I.V."/>
            <person name="Mortensen U.H."/>
            <person name="Andersen M.R."/>
            <person name="Baker S.E."/>
        </authorList>
    </citation>
    <scope>NUCLEOTIDE SEQUENCE [LARGE SCALE GENOMIC DNA]</scope>
    <source>
        <strain evidence="1 2">CBS 115572</strain>
    </source>
</reference>
<keyword evidence="2" id="KW-1185">Reference proteome</keyword>
<proteinExistence type="predicted"/>
<comment type="caution">
    <text evidence="1">The sequence shown here is derived from an EMBL/GenBank/DDBJ whole genome shotgun (WGS) entry which is preliminary data.</text>
</comment>
<dbReference type="EMBL" id="MSFK01000021">
    <property type="protein sequence ID" value="PWY80959.1"/>
    <property type="molecule type" value="Genomic_DNA"/>
</dbReference>
<dbReference type="OrthoDB" id="4499271at2759"/>
<evidence type="ECO:0000313" key="2">
    <source>
        <dbReference type="Proteomes" id="UP000246702"/>
    </source>
</evidence>
<sequence>MATVKFPPTSGFYELDCYVAQLLGQAGIPAFIWGEKVLHVYLQKRYEGFFRGWVVPDEAIAKAVQVLDDEGFPPCKDGNECAVFAPDQKFPVPDHHYHDYYHSTKSRRSWEGGVILYQKSRLFSEFPEPPVGCPRPGDPYYTFLASGRQFQKASDEPQNGQPENQYPVKLPVPARYLEAMCLLKIRDIEGYATISSWNSAKTGFVDYMRDEEHIMYYVKDLKRWHDKKDKESMREDPGFQSTWDRLKTRRDKELDAALRKIENRTHTLKPDDLKEPWLEWMKLCVDRKYAQSQNDPDGNTCELRIYWDMRESGTLPKPDPKPREILMRTLPVEKRLRVARLIDDPVD</sequence>
<dbReference type="Proteomes" id="UP000246702">
    <property type="component" value="Unassembled WGS sequence"/>
</dbReference>